<reference evidence="2 3" key="1">
    <citation type="journal article" date="2023" name="G3 (Bethesda)">
        <title>A chromosome-level genome assembly of Zasmidium syzygii isolated from banana leaves.</title>
        <authorList>
            <person name="van Westerhoven A.C."/>
            <person name="Mehrabi R."/>
            <person name="Talebi R."/>
            <person name="Steentjes M.B.F."/>
            <person name="Corcolon B."/>
            <person name="Chong P.A."/>
            <person name="Kema G.H.J."/>
            <person name="Seidl M.F."/>
        </authorList>
    </citation>
    <scope>NUCLEOTIDE SEQUENCE [LARGE SCALE GENOMIC DNA]</scope>
    <source>
        <strain evidence="2 3">P124</strain>
    </source>
</reference>
<organism evidence="2 3">
    <name type="scientific">Zasmidium cellare</name>
    <name type="common">Wine cellar mold</name>
    <name type="synonym">Racodium cellare</name>
    <dbReference type="NCBI Taxonomy" id="395010"/>
    <lineage>
        <taxon>Eukaryota</taxon>
        <taxon>Fungi</taxon>
        <taxon>Dikarya</taxon>
        <taxon>Ascomycota</taxon>
        <taxon>Pezizomycotina</taxon>
        <taxon>Dothideomycetes</taxon>
        <taxon>Dothideomycetidae</taxon>
        <taxon>Mycosphaerellales</taxon>
        <taxon>Mycosphaerellaceae</taxon>
        <taxon>Zasmidium</taxon>
    </lineage>
</organism>
<sequence>MNEAFQFAVMLQQDEMATIQLDDTSEVYTVQRALLLQASDYFQKALDGHISEDGRRILRLPGCDTPTLQLFLLWLYKRALPDFGEYQATLLERLGVESEIVMKSSIDLQTKLVKLWSFGEMFLIPALQNDTTDALLDVVEADKLQPAAVALVYQTISSDMIKRMCAKEALNGWRERFYSEHELSLLGGIPGFMGEILDSREECRWSNCLCDRGTPCCPSGKLDRGRYMLKSKVKEEN</sequence>
<dbReference type="SUPFAM" id="SSF54695">
    <property type="entry name" value="POZ domain"/>
    <property type="match status" value="1"/>
</dbReference>
<dbReference type="InterPro" id="IPR011333">
    <property type="entry name" value="SKP1/BTB/POZ_sf"/>
</dbReference>
<keyword evidence="3" id="KW-1185">Reference proteome</keyword>
<protein>
    <recommendedName>
        <fullName evidence="1">BTB domain-containing protein</fullName>
    </recommendedName>
</protein>
<evidence type="ECO:0000313" key="3">
    <source>
        <dbReference type="Proteomes" id="UP001305779"/>
    </source>
</evidence>
<name>A0ABR0EJJ6_ZASCE</name>
<evidence type="ECO:0000313" key="2">
    <source>
        <dbReference type="EMBL" id="KAK4501712.1"/>
    </source>
</evidence>
<accession>A0ABR0EJJ6</accession>
<comment type="caution">
    <text evidence="2">The sequence shown here is derived from an EMBL/GenBank/DDBJ whole genome shotgun (WGS) entry which is preliminary data.</text>
</comment>
<dbReference type="CDD" id="cd18186">
    <property type="entry name" value="BTB_POZ_ZBTB_KLHL-like"/>
    <property type="match status" value="1"/>
</dbReference>
<dbReference type="EMBL" id="JAXOVC010000005">
    <property type="protein sequence ID" value="KAK4501712.1"/>
    <property type="molecule type" value="Genomic_DNA"/>
</dbReference>
<dbReference type="PANTHER" id="PTHR47843">
    <property type="entry name" value="BTB DOMAIN-CONTAINING PROTEIN-RELATED"/>
    <property type="match status" value="1"/>
</dbReference>
<gene>
    <name evidence="2" type="ORF">PRZ48_007521</name>
</gene>
<dbReference type="Pfam" id="PF00651">
    <property type="entry name" value="BTB"/>
    <property type="match status" value="1"/>
</dbReference>
<dbReference type="PANTHER" id="PTHR47843:SF2">
    <property type="entry name" value="BTB DOMAIN-CONTAINING PROTEIN"/>
    <property type="match status" value="1"/>
</dbReference>
<evidence type="ECO:0000259" key="1">
    <source>
        <dbReference type="Pfam" id="PF00651"/>
    </source>
</evidence>
<feature type="domain" description="BTB" evidence="1">
    <location>
        <begin position="18"/>
        <end position="91"/>
    </location>
</feature>
<dbReference type="Gene3D" id="3.30.710.10">
    <property type="entry name" value="Potassium Channel Kv1.1, Chain A"/>
    <property type="match status" value="1"/>
</dbReference>
<dbReference type="InterPro" id="IPR000210">
    <property type="entry name" value="BTB/POZ_dom"/>
</dbReference>
<dbReference type="Proteomes" id="UP001305779">
    <property type="component" value="Unassembled WGS sequence"/>
</dbReference>
<proteinExistence type="predicted"/>